<comment type="catalytic activity">
    <reaction evidence="9 10 11">
        <text>adenosine(37) in tRNA + dimethylallyl diphosphate = N(6)-dimethylallyladenosine(37) in tRNA + diphosphate</text>
        <dbReference type="Rhea" id="RHEA:26482"/>
        <dbReference type="Rhea" id="RHEA-COMP:10162"/>
        <dbReference type="Rhea" id="RHEA-COMP:10375"/>
        <dbReference type="ChEBI" id="CHEBI:33019"/>
        <dbReference type="ChEBI" id="CHEBI:57623"/>
        <dbReference type="ChEBI" id="CHEBI:74411"/>
        <dbReference type="ChEBI" id="CHEBI:74415"/>
        <dbReference type="EC" id="2.5.1.75"/>
    </reaction>
</comment>
<accession>A0A5P1X1E5</accession>
<name>A0A5P1X1E5_9LACO</name>
<comment type="subunit">
    <text evidence="10">Monomer.</text>
</comment>
<keyword evidence="6 10" id="KW-0547">Nucleotide-binding</keyword>
<organism evidence="14 15">
    <name type="scientific">Paucilactobacillus nenjiangensis</name>
    <dbReference type="NCBI Taxonomy" id="1296540"/>
    <lineage>
        <taxon>Bacteria</taxon>
        <taxon>Bacillati</taxon>
        <taxon>Bacillota</taxon>
        <taxon>Bacilli</taxon>
        <taxon>Lactobacillales</taxon>
        <taxon>Lactobacillaceae</taxon>
        <taxon>Paucilactobacillus</taxon>
    </lineage>
</organism>
<dbReference type="AlphaFoldDB" id="A0A5P1X1E5"/>
<dbReference type="InterPro" id="IPR039657">
    <property type="entry name" value="Dimethylallyltransferase"/>
</dbReference>
<dbReference type="NCBIfam" id="TIGR00174">
    <property type="entry name" value="miaA"/>
    <property type="match status" value="1"/>
</dbReference>
<evidence type="ECO:0000256" key="2">
    <source>
        <dbReference type="ARBA" id="ARBA00003213"/>
    </source>
</evidence>
<evidence type="ECO:0000256" key="8">
    <source>
        <dbReference type="ARBA" id="ARBA00022842"/>
    </source>
</evidence>
<evidence type="ECO:0000256" key="11">
    <source>
        <dbReference type="RuleBase" id="RU003783"/>
    </source>
</evidence>
<dbReference type="KEGG" id="lnn:F0161_05300"/>
<feature type="site" description="Interaction with substrate tRNA" evidence="10">
    <location>
        <position position="126"/>
    </location>
</feature>
<evidence type="ECO:0000256" key="7">
    <source>
        <dbReference type="ARBA" id="ARBA00022840"/>
    </source>
</evidence>
<protein>
    <recommendedName>
        <fullName evidence="10">tRNA dimethylallyltransferase</fullName>
        <ecNumber evidence="10">2.5.1.75</ecNumber>
    </recommendedName>
    <alternativeName>
        <fullName evidence="10">Dimethylallyl diphosphate:tRNA dimethylallyltransferase</fullName>
        <shortName evidence="10">DMAPP:tRNA dimethylallyltransferase</shortName>
        <shortName evidence="10">DMATase</shortName>
    </alternativeName>
    <alternativeName>
        <fullName evidence="10">Isopentenyl-diphosphate:tRNA isopentenyltransferase</fullName>
        <shortName evidence="10">IPP transferase</shortName>
        <shortName evidence="10">IPPT</shortName>
        <shortName evidence="10">IPTase</shortName>
    </alternativeName>
</protein>
<evidence type="ECO:0000256" key="3">
    <source>
        <dbReference type="ARBA" id="ARBA00005842"/>
    </source>
</evidence>
<feature type="binding site" evidence="10">
    <location>
        <begin position="9"/>
        <end position="16"/>
    </location>
    <ligand>
        <name>ATP</name>
        <dbReference type="ChEBI" id="CHEBI:30616"/>
    </ligand>
</feature>
<evidence type="ECO:0000313" key="14">
    <source>
        <dbReference type="EMBL" id="QER67323.1"/>
    </source>
</evidence>
<dbReference type="Gene3D" id="1.10.20.140">
    <property type="match status" value="1"/>
</dbReference>
<evidence type="ECO:0000313" key="15">
    <source>
        <dbReference type="Proteomes" id="UP000325295"/>
    </source>
</evidence>
<keyword evidence="5 10" id="KW-0819">tRNA processing</keyword>
<dbReference type="HAMAP" id="MF_00185">
    <property type="entry name" value="IPP_trans"/>
    <property type="match status" value="1"/>
</dbReference>
<dbReference type="EC" id="2.5.1.75" evidence="10"/>
<dbReference type="PANTHER" id="PTHR11088:SF60">
    <property type="entry name" value="TRNA DIMETHYLALLYLTRANSFERASE"/>
    <property type="match status" value="1"/>
</dbReference>
<dbReference type="Proteomes" id="UP000325295">
    <property type="component" value="Chromosome"/>
</dbReference>
<comment type="similarity">
    <text evidence="3 10 13">Belongs to the IPP transferase family.</text>
</comment>
<evidence type="ECO:0000256" key="6">
    <source>
        <dbReference type="ARBA" id="ARBA00022741"/>
    </source>
</evidence>
<dbReference type="RefSeq" id="WP_137602459.1">
    <property type="nucleotide sequence ID" value="NZ_BJEB01000052.1"/>
</dbReference>
<sequence length="306" mass="34945">MINVVAIVGPTAVGKTKLSIQMAKQLNGEIISGDSMQVYRKLDIGTAKVMPAEMDGIVHHLINIKDFDERFSVAEFKQLAEQLIEDIHQRGKLPIIVGGTGFYLQALTDNLTLGNDDYDETSDKIRKQFHDQLAADGPEALWQQLFELDEAAAKKIPQTNSRRVIRALEVIQKTGQLFSDQESSRPKYNFKLIGLDTERSVLYQRINQRVDQMIAQGLLDEAKWLYQQGGRDSPASKGIGYHELFNYFDNQISLEVAVENIKKDSRHYAKRQLTWFRNKMTVNWFNLVSGQNTIEQVNNSILKWLK</sequence>
<evidence type="ECO:0000256" key="4">
    <source>
        <dbReference type="ARBA" id="ARBA00022679"/>
    </source>
</evidence>
<comment type="caution">
    <text evidence="10">Lacks conserved residue(s) required for the propagation of feature annotation.</text>
</comment>
<dbReference type="Pfam" id="PF01715">
    <property type="entry name" value="IPPT"/>
    <property type="match status" value="1"/>
</dbReference>
<evidence type="ECO:0000256" key="12">
    <source>
        <dbReference type="RuleBase" id="RU003784"/>
    </source>
</evidence>
<keyword evidence="15" id="KW-1185">Reference proteome</keyword>
<dbReference type="GO" id="GO:0052381">
    <property type="term" value="F:tRNA dimethylallyltransferase activity"/>
    <property type="evidence" value="ECO:0007669"/>
    <property type="project" value="UniProtKB-UniRule"/>
</dbReference>
<gene>
    <name evidence="10 14" type="primary">miaA</name>
    <name evidence="14" type="ORF">F0161_05300</name>
</gene>
<reference evidence="14 15" key="1">
    <citation type="submission" date="2019-09" db="EMBL/GenBank/DDBJ databases">
        <title>Complete Genome Sequence of Lactobacillus nenjiangensis SH-Y15, isolated from sauerkraut.</title>
        <authorList>
            <person name="Yang H."/>
        </authorList>
    </citation>
    <scope>NUCLEOTIDE SEQUENCE [LARGE SCALE GENOMIC DNA]</scope>
    <source>
        <strain evidence="14 15">SH-Y15</strain>
    </source>
</reference>
<comment type="function">
    <text evidence="2 10 12">Catalyzes the transfer of a dimethylallyl group onto the adenine at position 37 in tRNAs that read codons beginning with uridine, leading to the formation of N6-(dimethylallyl)adenosine (i(6)A).</text>
</comment>
<keyword evidence="4 10" id="KW-0808">Transferase</keyword>
<evidence type="ECO:0000256" key="5">
    <source>
        <dbReference type="ARBA" id="ARBA00022694"/>
    </source>
</evidence>
<dbReference type="InterPro" id="IPR018022">
    <property type="entry name" value="IPT"/>
</dbReference>
<dbReference type="PANTHER" id="PTHR11088">
    <property type="entry name" value="TRNA DIMETHYLALLYLTRANSFERASE"/>
    <property type="match status" value="1"/>
</dbReference>
<proteinExistence type="inferred from homology"/>
<dbReference type="InterPro" id="IPR027417">
    <property type="entry name" value="P-loop_NTPase"/>
</dbReference>
<feature type="binding site" evidence="10">
    <location>
        <begin position="11"/>
        <end position="16"/>
    </location>
    <ligand>
        <name>substrate</name>
    </ligand>
</feature>
<dbReference type="GO" id="GO:0005524">
    <property type="term" value="F:ATP binding"/>
    <property type="evidence" value="ECO:0007669"/>
    <property type="project" value="UniProtKB-UniRule"/>
</dbReference>
<feature type="site" description="Interaction with substrate tRNA" evidence="10">
    <location>
        <position position="100"/>
    </location>
</feature>
<dbReference type="SUPFAM" id="SSF52540">
    <property type="entry name" value="P-loop containing nucleoside triphosphate hydrolases"/>
    <property type="match status" value="1"/>
</dbReference>
<dbReference type="OrthoDB" id="9776390at2"/>
<evidence type="ECO:0000256" key="9">
    <source>
        <dbReference type="ARBA" id="ARBA00049563"/>
    </source>
</evidence>
<dbReference type="Gene3D" id="3.40.50.300">
    <property type="entry name" value="P-loop containing nucleotide triphosphate hydrolases"/>
    <property type="match status" value="1"/>
</dbReference>
<evidence type="ECO:0000256" key="1">
    <source>
        <dbReference type="ARBA" id="ARBA00001946"/>
    </source>
</evidence>
<dbReference type="EMBL" id="CP043939">
    <property type="protein sequence ID" value="QER67323.1"/>
    <property type="molecule type" value="Genomic_DNA"/>
</dbReference>
<keyword evidence="8 10" id="KW-0460">Magnesium</keyword>
<evidence type="ECO:0000256" key="13">
    <source>
        <dbReference type="RuleBase" id="RU003785"/>
    </source>
</evidence>
<comment type="cofactor">
    <cofactor evidence="1 10">
        <name>Mg(2+)</name>
        <dbReference type="ChEBI" id="CHEBI:18420"/>
    </cofactor>
</comment>
<evidence type="ECO:0000256" key="10">
    <source>
        <dbReference type="HAMAP-Rule" id="MF_00185"/>
    </source>
</evidence>
<keyword evidence="7 10" id="KW-0067">ATP-binding</keyword>
<dbReference type="GO" id="GO:0006400">
    <property type="term" value="P:tRNA modification"/>
    <property type="evidence" value="ECO:0007669"/>
    <property type="project" value="TreeGrafter"/>
</dbReference>
<feature type="region of interest" description="Interaction with substrate tRNA" evidence="10">
    <location>
        <begin position="34"/>
        <end position="37"/>
    </location>
</feature>